<organism evidence="1 2">
    <name type="scientific">Candidatus Wolbachia massiliensis</name>
    <dbReference type="NCBI Taxonomy" id="1845000"/>
    <lineage>
        <taxon>Bacteria</taxon>
        <taxon>Pseudomonadati</taxon>
        <taxon>Pseudomonadota</taxon>
        <taxon>Alphaproteobacteria</taxon>
        <taxon>Rickettsiales</taxon>
        <taxon>Anaplasmataceae</taxon>
        <taxon>Wolbachieae</taxon>
        <taxon>Wolbachia</taxon>
    </lineage>
</organism>
<sequence length="426" mass="49314">MEKYTFRIDNKDPLYKKLIKLPTAYYRLKKNSSGYTIDSHNSGTVKIKSTHDVKLKWENNNIVLKVKEKDGGTKDYIIEQDNIIGKDKEAIVNKLQEGKKIGVTLEKIEGSDFGVGLSLYKPKNPLIGVLKFINFYDENDSVLQKIIEEKGGLYFTMEDNNIYISDKDGKRLSEYDDYQYQYTQNPCDVLTIGEIIDSLTRASDVQQSFILQKGEELSNDIYEAKVVLNGKTIATLPKIGYYMLDDQLVMRNHVTKEKVVIPRDFHFLKVVKFDNDYKLTFCNVLGNEFFEHKKYDPQYSHVSDEYKFISLSCAKKEYNPNLGELFSHRPSFFIIEGSAEPGSPGYYQADVFELTSNKKGRKMATLIDEFGYFNKDDVFKRCDYHEETEYGVYNPSSIEKEHTITEANSEFILQETMIHTIPQELL</sequence>
<keyword evidence="2" id="KW-1185">Reference proteome</keyword>
<gene>
    <name evidence="1" type="ORF">ID128_00955</name>
</gene>
<evidence type="ECO:0000313" key="2">
    <source>
        <dbReference type="Proteomes" id="UP000516514"/>
    </source>
</evidence>
<dbReference type="Proteomes" id="UP000516514">
    <property type="component" value="Chromosome"/>
</dbReference>
<dbReference type="RefSeq" id="WP_191111246.1">
    <property type="nucleotide sequence ID" value="NZ_CP061738.1"/>
</dbReference>
<proteinExistence type="predicted"/>
<accession>A0A7M3U233</accession>
<name>A0A7M3U233_9RICK</name>
<reference evidence="1 2" key="1">
    <citation type="submission" date="2020-09" db="EMBL/GenBank/DDBJ databases">
        <title>An Earliest Endosymbiont, Wolbachia massiliensis sp. nov., Strain PL13 From the Bed Bug (Cimex hemipterius), Type strain of a New supergroup T.</title>
        <authorList>
            <person name="Laidoudi Y."/>
            <person name="Levasseur A."/>
            <person name="Medkour H."/>
            <person name="Maaloum M."/>
            <person name="BenKhedher M."/>
            <person name="Sambou M."/>
            <person name="Bassene H."/>
            <person name="Davoust B."/>
            <person name="Fenollar F."/>
            <person name="Raoult D."/>
            <person name="Mediannikov O."/>
        </authorList>
    </citation>
    <scope>NUCLEOTIDE SEQUENCE [LARGE SCALE GENOMIC DNA]</scope>
    <source>
        <strain evidence="1 2">PL13</strain>
    </source>
</reference>
<dbReference type="EMBL" id="CP061738">
    <property type="protein sequence ID" value="QOD38468.1"/>
    <property type="molecule type" value="Genomic_DNA"/>
</dbReference>
<dbReference type="KEGG" id="wms:ID128_00955"/>
<protein>
    <submittedName>
        <fullName evidence="1">Uncharacterized protein</fullName>
    </submittedName>
</protein>
<evidence type="ECO:0000313" key="1">
    <source>
        <dbReference type="EMBL" id="QOD38468.1"/>
    </source>
</evidence>
<dbReference type="AlphaFoldDB" id="A0A7M3U233"/>